<sequence>MISSLADHGHVEEAVSLFAKMEESSFRQDNLSFSAILYACSHIGFVDAGYEYFQKMASIYDIRPTIEHYGCMVDMFGRARELEEAYDIIRSMPIEPNSVILRSFISVFLPKEAVEGSGSNVSVYANRRGNSNQRNEGIVTFQRRETTINIGGK</sequence>
<dbReference type="Pfam" id="PF01535">
    <property type="entry name" value="PPR"/>
    <property type="match status" value="3"/>
</dbReference>
<gene>
    <name evidence="3" type="ORF">RDI58_000830</name>
</gene>
<dbReference type="InterPro" id="IPR046960">
    <property type="entry name" value="PPR_At4g14850-like_plant"/>
</dbReference>
<reference evidence="3 4" key="1">
    <citation type="submission" date="2024-02" db="EMBL/GenBank/DDBJ databases">
        <title>de novo genome assembly of Solanum bulbocastanum strain 11H21.</title>
        <authorList>
            <person name="Hosaka A.J."/>
        </authorList>
    </citation>
    <scope>NUCLEOTIDE SEQUENCE [LARGE SCALE GENOMIC DNA]</scope>
    <source>
        <tissue evidence="3">Young leaves</tissue>
    </source>
</reference>
<protein>
    <recommendedName>
        <fullName evidence="5">Pentatricopeptide repeat-containing protein</fullName>
    </recommendedName>
</protein>
<evidence type="ECO:0000313" key="4">
    <source>
        <dbReference type="Proteomes" id="UP001371456"/>
    </source>
</evidence>
<organism evidence="3 4">
    <name type="scientific">Solanum bulbocastanum</name>
    <name type="common">Wild potato</name>
    <dbReference type="NCBI Taxonomy" id="147425"/>
    <lineage>
        <taxon>Eukaryota</taxon>
        <taxon>Viridiplantae</taxon>
        <taxon>Streptophyta</taxon>
        <taxon>Embryophyta</taxon>
        <taxon>Tracheophyta</taxon>
        <taxon>Spermatophyta</taxon>
        <taxon>Magnoliopsida</taxon>
        <taxon>eudicotyledons</taxon>
        <taxon>Gunneridae</taxon>
        <taxon>Pentapetalae</taxon>
        <taxon>asterids</taxon>
        <taxon>lamiids</taxon>
        <taxon>Solanales</taxon>
        <taxon>Solanaceae</taxon>
        <taxon>Solanoideae</taxon>
        <taxon>Solaneae</taxon>
        <taxon>Solanum</taxon>
    </lineage>
</organism>
<dbReference type="Gene3D" id="1.25.40.10">
    <property type="entry name" value="Tetratricopeptide repeat domain"/>
    <property type="match status" value="1"/>
</dbReference>
<dbReference type="InterPro" id="IPR002885">
    <property type="entry name" value="PPR_rpt"/>
</dbReference>
<dbReference type="PROSITE" id="PS51375">
    <property type="entry name" value="PPR"/>
    <property type="match status" value="1"/>
</dbReference>
<proteinExistence type="predicted"/>
<evidence type="ECO:0000256" key="2">
    <source>
        <dbReference type="PROSITE-ProRule" id="PRU00708"/>
    </source>
</evidence>
<keyword evidence="1" id="KW-0677">Repeat</keyword>
<keyword evidence="4" id="KW-1185">Reference proteome</keyword>
<dbReference type="GO" id="GO:0009451">
    <property type="term" value="P:RNA modification"/>
    <property type="evidence" value="ECO:0007669"/>
    <property type="project" value="InterPro"/>
</dbReference>
<comment type="caution">
    <text evidence="3">The sequence shown here is derived from an EMBL/GenBank/DDBJ whole genome shotgun (WGS) entry which is preliminary data.</text>
</comment>
<dbReference type="PANTHER" id="PTHR47926">
    <property type="entry name" value="PENTATRICOPEPTIDE REPEAT-CONTAINING PROTEIN"/>
    <property type="match status" value="1"/>
</dbReference>
<accession>A0AAN8UD40</accession>
<dbReference type="EMBL" id="JBANQN010000001">
    <property type="protein sequence ID" value="KAK6803046.1"/>
    <property type="molecule type" value="Genomic_DNA"/>
</dbReference>
<dbReference type="PANTHER" id="PTHR47926:SF411">
    <property type="entry name" value="PENTATRICOPEPTIDE REPEAT-CONTAINING PROTEIN"/>
    <property type="match status" value="1"/>
</dbReference>
<feature type="repeat" description="PPR" evidence="2">
    <location>
        <begin position="1"/>
        <end position="28"/>
    </location>
</feature>
<evidence type="ECO:0000256" key="1">
    <source>
        <dbReference type="ARBA" id="ARBA00022737"/>
    </source>
</evidence>
<name>A0AAN8UD40_SOLBU</name>
<evidence type="ECO:0008006" key="5">
    <source>
        <dbReference type="Google" id="ProtNLM"/>
    </source>
</evidence>
<dbReference type="AlphaFoldDB" id="A0AAN8UD40"/>
<dbReference type="InterPro" id="IPR011990">
    <property type="entry name" value="TPR-like_helical_dom_sf"/>
</dbReference>
<dbReference type="Proteomes" id="UP001371456">
    <property type="component" value="Unassembled WGS sequence"/>
</dbReference>
<evidence type="ECO:0000313" key="3">
    <source>
        <dbReference type="EMBL" id="KAK6803046.1"/>
    </source>
</evidence>
<dbReference type="GO" id="GO:0003723">
    <property type="term" value="F:RNA binding"/>
    <property type="evidence" value="ECO:0007669"/>
    <property type="project" value="InterPro"/>
</dbReference>
<dbReference type="NCBIfam" id="TIGR00756">
    <property type="entry name" value="PPR"/>
    <property type="match status" value="2"/>
</dbReference>